<dbReference type="GO" id="GO:0030632">
    <property type="term" value="P:D-alanine biosynthetic process"/>
    <property type="evidence" value="ECO:0007669"/>
    <property type="project" value="UniProtKB-UniRule"/>
</dbReference>
<dbReference type="CDD" id="cd00430">
    <property type="entry name" value="PLPDE_III_AR"/>
    <property type="match status" value="1"/>
</dbReference>
<dbReference type="EMBL" id="BKCG01000001">
    <property type="protein sequence ID" value="GER58593.1"/>
    <property type="molecule type" value="Genomic_DNA"/>
</dbReference>
<reference evidence="9 10" key="1">
    <citation type="submission" date="2019-08" db="EMBL/GenBank/DDBJ databases">
        <title>Draft genome sequence of Ulvibacter marinus type strain NBRC 109484.</title>
        <authorList>
            <person name="Kawano K."/>
            <person name="Ushijima N."/>
            <person name="Kihara M."/>
            <person name="Itoh H."/>
        </authorList>
    </citation>
    <scope>NUCLEOTIDE SEQUENCE [LARGE SCALE GENOMIC DNA]</scope>
    <source>
        <strain evidence="9 10">NBRC 109484</strain>
    </source>
</reference>
<dbReference type="InterPro" id="IPR011079">
    <property type="entry name" value="Ala_racemase_C"/>
</dbReference>
<evidence type="ECO:0000256" key="4">
    <source>
        <dbReference type="ARBA" id="ARBA00023235"/>
    </source>
</evidence>
<feature type="binding site" evidence="5 7">
    <location>
        <position position="136"/>
    </location>
    <ligand>
        <name>substrate</name>
    </ligand>
</feature>
<dbReference type="OrthoDB" id="9801978at2"/>
<keyword evidence="3 5" id="KW-0663">Pyridoxal phosphate</keyword>
<dbReference type="Pfam" id="PF00842">
    <property type="entry name" value="Ala_racemase_C"/>
    <property type="match status" value="1"/>
</dbReference>
<dbReference type="InterPro" id="IPR000821">
    <property type="entry name" value="Ala_racemase"/>
</dbReference>
<comment type="pathway">
    <text evidence="5">Amino-acid biosynthesis; D-alanine biosynthesis; D-alanine from L-alanine: step 1/1.</text>
</comment>
<evidence type="ECO:0000256" key="6">
    <source>
        <dbReference type="PIRSR" id="PIRSR600821-50"/>
    </source>
</evidence>
<feature type="modified residue" description="N6-(pyridoxal phosphate)lysine" evidence="5 6">
    <location>
        <position position="38"/>
    </location>
</feature>
<evidence type="ECO:0000256" key="3">
    <source>
        <dbReference type="ARBA" id="ARBA00022898"/>
    </source>
</evidence>
<dbReference type="RefSeq" id="WP_151672663.1">
    <property type="nucleotide sequence ID" value="NZ_BKCG01000001.1"/>
</dbReference>
<evidence type="ECO:0000313" key="9">
    <source>
        <dbReference type="EMBL" id="GER58593.1"/>
    </source>
</evidence>
<dbReference type="EC" id="5.1.1.1" evidence="5"/>
<protein>
    <recommendedName>
        <fullName evidence="5">Alanine racemase</fullName>
        <ecNumber evidence="5">5.1.1.1</ecNumber>
    </recommendedName>
</protein>
<sequence length="369" mass="40851">MSKALETQLEINLSALAHNYHFLKSKLHAATKMMAVVKAFGYGSDAVEVSKELEKLGVAYFAVAYANEGVELRNAGIKSPILVLHPLPTNFNVIIERCLEPSIYSLKMLEGFLSFAKQKNQTDYPVHLKINTGLNRLGFSENEISEALKIITSQSYIKVRSIFSHLAASEDPNEKEFTERQLKLFSNISETIISALPYKPFRHTLNTSGIINYPEAQYDLVRSGIGLYGFGNDKTITAQLQPVATLKTVISQIHELQPGDTLGYNRAFKVVSKTRTATLPIGHADGISRAYGNGVGWVTINNKKAPIQGNVCMDMIMVDVTNIDCKEGDEVIVFGTVSTAENLSNEINSIPYELITAISQRIKRVVHRI</sequence>
<dbReference type="AlphaFoldDB" id="A0A5J4IYP4"/>
<dbReference type="GO" id="GO:0030170">
    <property type="term" value="F:pyridoxal phosphate binding"/>
    <property type="evidence" value="ECO:0007669"/>
    <property type="project" value="UniProtKB-UniRule"/>
</dbReference>
<keyword evidence="10" id="KW-1185">Reference proteome</keyword>
<comment type="similarity">
    <text evidence="5">Belongs to the alanine racemase family.</text>
</comment>
<dbReference type="InterPro" id="IPR009006">
    <property type="entry name" value="Ala_racemase/Decarboxylase_C"/>
</dbReference>
<feature type="active site" description="Proton acceptor; specific for L-alanine" evidence="5">
    <location>
        <position position="264"/>
    </location>
</feature>
<dbReference type="NCBIfam" id="TIGR00492">
    <property type="entry name" value="alr"/>
    <property type="match status" value="1"/>
</dbReference>
<feature type="binding site" evidence="5 7">
    <location>
        <position position="313"/>
    </location>
    <ligand>
        <name>substrate</name>
    </ligand>
</feature>
<dbReference type="PRINTS" id="PR00992">
    <property type="entry name" value="ALARACEMASE"/>
</dbReference>
<evidence type="ECO:0000256" key="2">
    <source>
        <dbReference type="ARBA" id="ARBA00001933"/>
    </source>
</evidence>
<evidence type="ECO:0000256" key="1">
    <source>
        <dbReference type="ARBA" id="ARBA00000316"/>
    </source>
</evidence>
<comment type="caution">
    <text evidence="9">The sequence shown here is derived from an EMBL/GenBank/DDBJ whole genome shotgun (WGS) entry which is preliminary data.</text>
</comment>
<dbReference type="PANTHER" id="PTHR30511">
    <property type="entry name" value="ALANINE RACEMASE"/>
    <property type="match status" value="1"/>
</dbReference>
<dbReference type="InterPro" id="IPR029066">
    <property type="entry name" value="PLP-binding_barrel"/>
</dbReference>
<dbReference type="InterPro" id="IPR001608">
    <property type="entry name" value="Ala_racemase_N"/>
</dbReference>
<evidence type="ECO:0000256" key="7">
    <source>
        <dbReference type="PIRSR" id="PIRSR600821-52"/>
    </source>
</evidence>
<keyword evidence="4 5" id="KW-0413">Isomerase</keyword>
<dbReference type="Gene3D" id="2.40.37.10">
    <property type="entry name" value="Lyase, Ornithine Decarboxylase, Chain A, domain 1"/>
    <property type="match status" value="1"/>
</dbReference>
<feature type="domain" description="Alanine racemase C-terminal" evidence="8">
    <location>
        <begin position="243"/>
        <end position="367"/>
    </location>
</feature>
<evidence type="ECO:0000256" key="5">
    <source>
        <dbReference type="HAMAP-Rule" id="MF_01201"/>
    </source>
</evidence>
<dbReference type="SUPFAM" id="SSF50621">
    <property type="entry name" value="Alanine racemase C-terminal domain-like"/>
    <property type="match status" value="1"/>
</dbReference>
<dbReference type="Gene3D" id="3.20.20.10">
    <property type="entry name" value="Alanine racemase"/>
    <property type="match status" value="1"/>
</dbReference>
<dbReference type="HAMAP" id="MF_01201">
    <property type="entry name" value="Ala_racemase"/>
    <property type="match status" value="1"/>
</dbReference>
<dbReference type="FunFam" id="3.20.20.10:FF:000002">
    <property type="entry name" value="Alanine racemase"/>
    <property type="match status" value="1"/>
</dbReference>
<proteinExistence type="inferred from homology"/>
<comment type="function">
    <text evidence="5">Catalyzes the interconversion of L-alanine and D-alanine. May also act on other amino acids.</text>
</comment>
<evidence type="ECO:0000259" key="8">
    <source>
        <dbReference type="SMART" id="SM01005"/>
    </source>
</evidence>
<comment type="catalytic activity">
    <reaction evidence="1 5">
        <text>L-alanine = D-alanine</text>
        <dbReference type="Rhea" id="RHEA:20249"/>
        <dbReference type="ChEBI" id="CHEBI:57416"/>
        <dbReference type="ChEBI" id="CHEBI:57972"/>
        <dbReference type="EC" id="5.1.1.1"/>
    </reaction>
</comment>
<dbReference type="Pfam" id="PF01168">
    <property type="entry name" value="Ala_racemase_N"/>
    <property type="match status" value="1"/>
</dbReference>
<dbReference type="SUPFAM" id="SSF51419">
    <property type="entry name" value="PLP-binding barrel"/>
    <property type="match status" value="1"/>
</dbReference>
<dbReference type="SMART" id="SM01005">
    <property type="entry name" value="Ala_racemase_C"/>
    <property type="match status" value="1"/>
</dbReference>
<dbReference type="Proteomes" id="UP000326509">
    <property type="component" value="Unassembled WGS sequence"/>
</dbReference>
<dbReference type="PANTHER" id="PTHR30511:SF0">
    <property type="entry name" value="ALANINE RACEMASE, CATABOLIC-RELATED"/>
    <property type="match status" value="1"/>
</dbReference>
<evidence type="ECO:0000313" key="10">
    <source>
        <dbReference type="Proteomes" id="UP000326509"/>
    </source>
</evidence>
<dbReference type="GO" id="GO:0008784">
    <property type="term" value="F:alanine racemase activity"/>
    <property type="evidence" value="ECO:0007669"/>
    <property type="project" value="UniProtKB-UniRule"/>
</dbReference>
<dbReference type="GO" id="GO:0005829">
    <property type="term" value="C:cytosol"/>
    <property type="evidence" value="ECO:0007669"/>
    <property type="project" value="TreeGrafter"/>
</dbReference>
<feature type="active site" description="Proton acceptor; specific for D-alanine" evidence="5">
    <location>
        <position position="38"/>
    </location>
</feature>
<comment type="cofactor">
    <cofactor evidence="2 5 6">
        <name>pyridoxal 5'-phosphate</name>
        <dbReference type="ChEBI" id="CHEBI:597326"/>
    </cofactor>
</comment>
<accession>A0A5J4IYP4</accession>
<organism evidence="9 10">
    <name type="scientific">Patiriisocius marinus</name>
    <dbReference type="NCBI Taxonomy" id="1397112"/>
    <lineage>
        <taxon>Bacteria</taxon>
        <taxon>Pseudomonadati</taxon>
        <taxon>Bacteroidota</taxon>
        <taxon>Flavobacteriia</taxon>
        <taxon>Flavobacteriales</taxon>
        <taxon>Flavobacteriaceae</taxon>
        <taxon>Patiriisocius</taxon>
    </lineage>
</organism>
<gene>
    <name evidence="9" type="ORF">ULMA_07010</name>
</gene>
<dbReference type="UniPathway" id="UPA00042">
    <property type="reaction ID" value="UER00497"/>
</dbReference>
<name>A0A5J4IYP4_9FLAO</name>